<gene>
    <name evidence="2" type="ORF">CKY39_19515</name>
</gene>
<feature type="transmembrane region" description="Helical" evidence="1">
    <location>
        <begin position="34"/>
        <end position="55"/>
    </location>
</feature>
<dbReference type="KEGG" id="vbo:CKY39_19515"/>
<dbReference type="Proteomes" id="UP000217154">
    <property type="component" value="Chromosome"/>
</dbReference>
<evidence type="ECO:0000313" key="2">
    <source>
        <dbReference type="EMBL" id="ATA55153.1"/>
    </source>
</evidence>
<keyword evidence="1" id="KW-0812">Transmembrane</keyword>
<feature type="transmembrane region" description="Helical" evidence="1">
    <location>
        <begin position="7"/>
        <end position="28"/>
    </location>
</feature>
<dbReference type="PROSITE" id="PS51257">
    <property type="entry name" value="PROKAR_LIPOPROTEIN"/>
    <property type="match status" value="1"/>
</dbReference>
<accession>A0A250DMJ2</accession>
<organism evidence="2 3">
    <name type="scientific">Variovorax boronicumulans</name>
    <dbReference type="NCBI Taxonomy" id="436515"/>
    <lineage>
        <taxon>Bacteria</taxon>
        <taxon>Pseudomonadati</taxon>
        <taxon>Pseudomonadota</taxon>
        <taxon>Betaproteobacteria</taxon>
        <taxon>Burkholderiales</taxon>
        <taxon>Comamonadaceae</taxon>
        <taxon>Variovorax</taxon>
    </lineage>
</organism>
<dbReference type="AlphaFoldDB" id="A0A250DMJ2"/>
<keyword evidence="1" id="KW-0472">Membrane</keyword>
<proteinExistence type="predicted"/>
<evidence type="ECO:0000313" key="3">
    <source>
        <dbReference type="Proteomes" id="UP000217154"/>
    </source>
</evidence>
<protein>
    <submittedName>
        <fullName evidence="2">Uncharacterized protein</fullName>
    </submittedName>
</protein>
<name>A0A250DMJ2_9BURK</name>
<keyword evidence="1" id="KW-1133">Transmembrane helix</keyword>
<reference evidence="2 3" key="1">
    <citation type="submission" date="2017-09" db="EMBL/GenBank/DDBJ databases">
        <title>The diverse metabolic capabilities of V. boronicumulans make it an excellent choice for continued studies on novel biodegradation.</title>
        <authorList>
            <person name="Sun S."/>
        </authorList>
    </citation>
    <scope>NUCLEOTIDE SEQUENCE [LARGE SCALE GENOMIC DNA]</scope>
    <source>
        <strain evidence="2 3">J1</strain>
    </source>
</reference>
<dbReference type="EMBL" id="CP023284">
    <property type="protein sequence ID" value="ATA55153.1"/>
    <property type="molecule type" value="Genomic_DNA"/>
</dbReference>
<sequence>METILRVVGLSGCLVVLAGCICRIGLMQRKRNRFIWWLVYALMAVYAGGVLLDLVMDRRVDWYEIAGIGGIVLHLEVTRRQWRNGAPPETRTDHSPLEGK</sequence>
<evidence type="ECO:0000256" key="1">
    <source>
        <dbReference type="SAM" id="Phobius"/>
    </source>
</evidence>